<dbReference type="GO" id="GO:0005886">
    <property type="term" value="C:plasma membrane"/>
    <property type="evidence" value="ECO:0007669"/>
    <property type="project" value="UniProtKB-SubCell"/>
</dbReference>
<evidence type="ECO:0000256" key="10">
    <source>
        <dbReference type="ARBA" id="ARBA00023136"/>
    </source>
</evidence>
<keyword evidence="9 11" id="KW-1133">Transmembrane helix</keyword>
<evidence type="ECO:0000256" key="5">
    <source>
        <dbReference type="ARBA" id="ARBA00022519"/>
    </source>
</evidence>
<evidence type="ECO:0000313" key="13">
    <source>
        <dbReference type="Proteomes" id="UP000033754"/>
    </source>
</evidence>
<dbReference type="Pfam" id="PF01040">
    <property type="entry name" value="UbiA"/>
    <property type="match status" value="1"/>
</dbReference>
<protein>
    <recommendedName>
        <fullName evidence="11">4-hydroxybenzoate octaprenyltransferase</fullName>
        <ecNumber evidence="11">2.5.1.39</ecNumber>
    </recommendedName>
    <alternativeName>
        <fullName evidence="11">4-HB polyprenyltransferase</fullName>
    </alternativeName>
</protein>
<dbReference type="PANTHER" id="PTHR11048">
    <property type="entry name" value="PRENYLTRANSFERASES"/>
    <property type="match status" value="1"/>
</dbReference>
<feature type="transmembrane region" description="Helical" evidence="11">
    <location>
        <begin position="100"/>
        <end position="122"/>
    </location>
</feature>
<feature type="transmembrane region" description="Helical" evidence="11">
    <location>
        <begin position="280"/>
        <end position="297"/>
    </location>
</feature>
<comment type="pathway">
    <text evidence="11">Cofactor biosynthesis; ubiquinone biosynthesis.</text>
</comment>
<reference evidence="12 13" key="1">
    <citation type="submission" date="2015-01" db="EMBL/GenBank/DDBJ databases">
        <title>Genome Sequencing of Rickettsiales.</title>
        <authorList>
            <person name="Daugherty S.C."/>
            <person name="Su Q."/>
            <person name="Abolude K."/>
            <person name="Beier-Sexton M."/>
            <person name="Carlyon J.A."/>
            <person name="Carter R."/>
            <person name="Day N.P."/>
            <person name="Dumler S.J."/>
            <person name="Dyachenko V."/>
            <person name="Godinez A."/>
            <person name="Kurtti T.J."/>
            <person name="Lichay M."/>
            <person name="Mullins K.E."/>
            <person name="Ott S."/>
            <person name="Pappas-Brown V."/>
            <person name="Paris D.H."/>
            <person name="Patel P."/>
            <person name="Richards A.L."/>
            <person name="Sadzewicz L."/>
            <person name="Sears K."/>
            <person name="Seidman D."/>
            <person name="Sengamalay N."/>
            <person name="Stenos J."/>
            <person name="Tallon L.J."/>
            <person name="Vincent G."/>
            <person name="Fraser C.M."/>
            <person name="Munderloh U."/>
            <person name="Dunning-Hotopp J.C."/>
        </authorList>
    </citation>
    <scope>NUCLEOTIDE SEQUENCE [LARGE SCALE GENOMIC DNA]</scope>
    <source>
        <strain evidence="12 13">NCH-1</strain>
    </source>
</reference>
<feature type="transmembrane region" description="Helical" evidence="11">
    <location>
        <begin position="58"/>
        <end position="79"/>
    </location>
</feature>
<feature type="transmembrane region" description="Helical" evidence="11">
    <location>
        <begin position="176"/>
        <end position="196"/>
    </location>
</feature>
<feature type="transmembrane region" description="Helical" evidence="11">
    <location>
        <begin position="227"/>
        <end position="249"/>
    </location>
</feature>
<dbReference type="InterPro" id="IPR000537">
    <property type="entry name" value="UbiA_prenyltransferase"/>
</dbReference>
<keyword evidence="8 11" id="KW-0812">Transmembrane</keyword>
<comment type="cofactor">
    <cofactor evidence="1 11">
        <name>Mg(2+)</name>
        <dbReference type="ChEBI" id="CHEBI:18420"/>
    </cofactor>
</comment>
<feature type="transmembrane region" description="Helical" evidence="11">
    <location>
        <begin position="32"/>
        <end position="52"/>
    </location>
</feature>
<dbReference type="Gene3D" id="1.10.357.140">
    <property type="entry name" value="UbiA prenyltransferase"/>
    <property type="match status" value="1"/>
</dbReference>
<dbReference type="PANTHER" id="PTHR11048:SF28">
    <property type="entry name" value="4-HYDROXYBENZOATE POLYPRENYLTRANSFERASE, MITOCHONDRIAL"/>
    <property type="match status" value="1"/>
</dbReference>
<comment type="function">
    <text evidence="11">Catalyzes the prenylation of para-hydroxybenzoate (PHB) with an all-trans polyprenyl group. Mediates the second step in the final reaction sequence of ubiquinone-8 (UQ-8) biosynthesis, which is the condensation of the polyisoprenoid side chain with PHB, generating the first membrane-bound Q intermediate 3-octaprenyl-4-hydroxybenzoate.</text>
</comment>
<comment type="catalytic activity">
    <reaction evidence="11">
        <text>all-trans-octaprenyl diphosphate + 4-hydroxybenzoate = 4-hydroxy-3-(all-trans-octaprenyl)benzoate + diphosphate</text>
        <dbReference type="Rhea" id="RHEA:27782"/>
        <dbReference type="ChEBI" id="CHEBI:1617"/>
        <dbReference type="ChEBI" id="CHEBI:17879"/>
        <dbReference type="ChEBI" id="CHEBI:33019"/>
        <dbReference type="ChEBI" id="CHEBI:57711"/>
        <dbReference type="EC" id="2.5.1.39"/>
    </reaction>
</comment>
<accession>A0A0F3NMK7</accession>
<evidence type="ECO:0000256" key="2">
    <source>
        <dbReference type="ARBA" id="ARBA00004141"/>
    </source>
</evidence>
<sequence length="298" mass="33493">MLWRKYMFSRVKKVFGALVPYSQLIRLHSCEISLLATFPTCASIVLASNSLYSVLKLFVLVAIGALVVRSAGCIINDIFDRNIDIHVHRTKSRPIACGRLKVREGLCALAVLLCIAGVILLFTNKLSLYLSIICFCGVVLYPLMKRFFSYPQFVLGIVWNFGILIGSAMAANEVKFGSILLYIGCIFWTTAFDTIYAHQDKVDDARLGLGSTALKFGDNTGLYVKRLYILTITMWVCAGVVSSLSWPYYVFILKSAGVFYYQWRKTDFDNPARCMYMFKTNIYAGILLFLGVCLGRIV</sequence>
<organism evidence="12 13">
    <name type="scientific">Anaplasma phagocytophilum str. NCH-1</name>
    <dbReference type="NCBI Taxonomy" id="1359161"/>
    <lineage>
        <taxon>Bacteria</taxon>
        <taxon>Pseudomonadati</taxon>
        <taxon>Pseudomonadota</taxon>
        <taxon>Alphaproteobacteria</taxon>
        <taxon>Rickettsiales</taxon>
        <taxon>Anaplasmataceae</taxon>
        <taxon>Anaplasma</taxon>
        <taxon>phagocytophilum group</taxon>
    </lineage>
</organism>
<keyword evidence="6 11" id="KW-0808">Transferase</keyword>
<gene>
    <name evidence="11" type="primary">ubiA</name>
    <name evidence="12" type="ORF">EPHNCH_0540</name>
</gene>
<evidence type="ECO:0000256" key="1">
    <source>
        <dbReference type="ARBA" id="ARBA00001946"/>
    </source>
</evidence>
<evidence type="ECO:0000256" key="11">
    <source>
        <dbReference type="HAMAP-Rule" id="MF_01635"/>
    </source>
</evidence>
<comment type="caution">
    <text evidence="12">The sequence shown here is derived from an EMBL/GenBank/DDBJ whole genome shotgun (WGS) entry which is preliminary data.</text>
</comment>
<dbReference type="Proteomes" id="UP000033754">
    <property type="component" value="Unassembled WGS sequence"/>
</dbReference>
<dbReference type="GO" id="GO:0006744">
    <property type="term" value="P:ubiquinone biosynthetic process"/>
    <property type="evidence" value="ECO:0007669"/>
    <property type="project" value="UniProtKB-UniRule"/>
</dbReference>
<dbReference type="PROSITE" id="PS00943">
    <property type="entry name" value="UBIA"/>
    <property type="match status" value="1"/>
</dbReference>
<keyword evidence="5 11" id="KW-0997">Cell inner membrane</keyword>
<keyword evidence="11" id="KW-0460">Magnesium</keyword>
<evidence type="ECO:0000313" key="12">
    <source>
        <dbReference type="EMBL" id="KJV68109.1"/>
    </source>
</evidence>
<evidence type="ECO:0000256" key="3">
    <source>
        <dbReference type="ARBA" id="ARBA00005985"/>
    </source>
</evidence>
<name>A0A0F3NMK7_ANAPH</name>
<evidence type="ECO:0000256" key="9">
    <source>
        <dbReference type="ARBA" id="ARBA00022989"/>
    </source>
</evidence>
<dbReference type="EC" id="2.5.1.39" evidence="11"/>
<feature type="transmembrane region" description="Helical" evidence="11">
    <location>
        <begin position="153"/>
        <end position="170"/>
    </location>
</feature>
<dbReference type="InterPro" id="IPR006370">
    <property type="entry name" value="HB_polyprenyltransferase-like"/>
</dbReference>
<dbReference type="FunFam" id="1.10.357.140:FF:000008">
    <property type="entry name" value="4-hydroxybenzoate octaprenyltransferase"/>
    <property type="match status" value="1"/>
</dbReference>
<comment type="similarity">
    <text evidence="3 11">Belongs to the UbiA prenyltransferase family.</text>
</comment>
<dbReference type="HAMAP" id="MF_01635">
    <property type="entry name" value="UbiA"/>
    <property type="match status" value="1"/>
</dbReference>
<dbReference type="InterPro" id="IPR030470">
    <property type="entry name" value="UbiA_prenylTrfase_CS"/>
</dbReference>
<dbReference type="UniPathway" id="UPA00232"/>
<evidence type="ECO:0000256" key="7">
    <source>
        <dbReference type="ARBA" id="ARBA00022688"/>
    </source>
</evidence>
<dbReference type="AlphaFoldDB" id="A0A0F3NMK7"/>
<dbReference type="CDD" id="cd13959">
    <property type="entry name" value="PT_UbiA_COQ2"/>
    <property type="match status" value="1"/>
</dbReference>
<evidence type="ECO:0000256" key="4">
    <source>
        <dbReference type="ARBA" id="ARBA00022475"/>
    </source>
</evidence>
<comment type="subcellular location">
    <subcellularLocation>
        <location evidence="11">Cell inner membrane</location>
        <topology evidence="11">Multi-pass membrane protein</topology>
    </subcellularLocation>
    <subcellularLocation>
        <location evidence="2">Membrane</location>
        <topology evidence="2">Multi-pass membrane protein</topology>
    </subcellularLocation>
</comment>
<dbReference type="InterPro" id="IPR039653">
    <property type="entry name" value="Prenyltransferase"/>
</dbReference>
<dbReference type="GO" id="GO:0008412">
    <property type="term" value="F:4-hydroxybenzoate polyprenyltransferase activity"/>
    <property type="evidence" value="ECO:0007669"/>
    <property type="project" value="UniProtKB-UniRule"/>
</dbReference>
<keyword evidence="7 11" id="KW-0831">Ubiquinone biosynthesis</keyword>
<keyword evidence="4 11" id="KW-1003">Cell membrane</keyword>
<evidence type="ECO:0000256" key="6">
    <source>
        <dbReference type="ARBA" id="ARBA00022679"/>
    </source>
</evidence>
<feature type="transmembrane region" description="Helical" evidence="11">
    <location>
        <begin position="128"/>
        <end position="144"/>
    </location>
</feature>
<proteinExistence type="inferred from homology"/>
<evidence type="ECO:0000256" key="8">
    <source>
        <dbReference type="ARBA" id="ARBA00022692"/>
    </source>
</evidence>
<dbReference type="FunFam" id="1.20.120.1780:FF:000001">
    <property type="entry name" value="4-hydroxybenzoate octaprenyltransferase"/>
    <property type="match status" value="1"/>
</dbReference>
<keyword evidence="10 11" id="KW-0472">Membrane</keyword>
<dbReference type="InterPro" id="IPR044878">
    <property type="entry name" value="UbiA_sf"/>
</dbReference>
<dbReference type="EMBL" id="LANT01000002">
    <property type="protein sequence ID" value="KJV68109.1"/>
    <property type="molecule type" value="Genomic_DNA"/>
</dbReference>
<dbReference type="PATRIC" id="fig|1359161.3.peg.613"/>